<evidence type="ECO:0000256" key="8">
    <source>
        <dbReference type="ARBA" id="ARBA00023128"/>
    </source>
</evidence>
<comment type="similarity">
    <text evidence="2">Belongs to the Tom7 family.</text>
</comment>
<gene>
    <name evidence="11" type="ORF">FFLO_01669</name>
</gene>
<evidence type="ECO:0000256" key="1">
    <source>
        <dbReference type="ARBA" id="ARBA00004572"/>
    </source>
</evidence>
<evidence type="ECO:0000256" key="10">
    <source>
        <dbReference type="SAM" id="Phobius"/>
    </source>
</evidence>
<dbReference type="GO" id="GO:0045040">
    <property type="term" value="P:protein insertion into mitochondrial outer membrane"/>
    <property type="evidence" value="ECO:0007669"/>
    <property type="project" value="TreeGrafter"/>
</dbReference>
<accession>A0A8K0JQW7</accession>
<keyword evidence="6" id="KW-0653">Protein transport</keyword>
<proteinExistence type="inferred from homology"/>
<sequence length="51" mass="5529">MFSDETKDKINAAVGVGKTVAVYGWIPFILYVGYSRSSPQPSLIKLISPLA</sequence>
<dbReference type="EMBL" id="JABELV010000024">
    <property type="protein sequence ID" value="KAG7562840.1"/>
    <property type="molecule type" value="Genomic_DNA"/>
</dbReference>
<keyword evidence="8" id="KW-0496">Mitochondrion</keyword>
<dbReference type="GO" id="GO:0005742">
    <property type="term" value="C:mitochondrial outer membrane translocase complex"/>
    <property type="evidence" value="ECO:0007669"/>
    <property type="project" value="InterPro"/>
</dbReference>
<keyword evidence="3" id="KW-0813">Transport</keyword>
<dbReference type="GO" id="GO:0030150">
    <property type="term" value="P:protein import into mitochondrial matrix"/>
    <property type="evidence" value="ECO:0007669"/>
    <property type="project" value="InterPro"/>
</dbReference>
<dbReference type="AlphaFoldDB" id="A0A8K0JQW7"/>
<evidence type="ECO:0000256" key="5">
    <source>
        <dbReference type="ARBA" id="ARBA00022787"/>
    </source>
</evidence>
<evidence type="ECO:0000256" key="9">
    <source>
        <dbReference type="ARBA" id="ARBA00023136"/>
    </source>
</evidence>
<evidence type="ECO:0000256" key="3">
    <source>
        <dbReference type="ARBA" id="ARBA00022448"/>
    </source>
</evidence>
<reference evidence="11" key="1">
    <citation type="submission" date="2020-04" db="EMBL/GenBank/DDBJ databases">
        <title>Analysis of mating type loci in Filobasidium floriforme.</title>
        <authorList>
            <person name="Nowrousian M."/>
        </authorList>
    </citation>
    <scope>NUCLEOTIDE SEQUENCE</scope>
    <source>
        <strain evidence="11">CBS 6242</strain>
    </source>
</reference>
<comment type="subcellular location">
    <subcellularLocation>
        <location evidence="1">Mitochondrion outer membrane</location>
        <topology evidence="1">Single-pass membrane protein</topology>
    </subcellularLocation>
</comment>
<evidence type="ECO:0000313" key="12">
    <source>
        <dbReference type="Proteomes" id="UP000812966"/>
    </source>
</evidence>
<organism evidence="11 12">
    <name type="scientific">Filobasidium floriforme</name>
    <dbReference type="NCBI Taxonomy" id="5210"/>
    <lineage>
        <taxon>Eukaryota</taxon>
        <taxon>Fungi</taxon>
        <taxon>Dikarya</taxon>
        <taxon>Basidiomycota</taxon>
        <taxon>Agaricomycotina</taxon>
        <taxon>Tremellomycetes</taxon>
        <taxon>Filobasidiales</taxon>
        <taxon>Filobasidiaceae</taxon>
        <taxon>Filobasidium</taxon>
    </lineage>
</organism>
<comment type="caution">
    <text evidence="11">The sequence shown here is derived from an EMBL/GenBank/DDBJ whole genome shotgun (WGS) entry which is preliminary data.</text>
</comment>
<keyword evidence="12" id="KW-1185">Reference proteome</keyword>
<evidence type="ECO:0000256" key="6">
    <source>
        <dbReference type="ARBA" id="ARBA00022927"/>
    </source>
</evidence>
<keyword evidence="4 10" id="KW-0812">Transmembrane</keyword>
<dbReference type="Proteomes" id="UP000812966">
    <property type="component" value="Unassembled WGS sequence"/>
</dbReference>
<dbReference type="Pfam" id="PF08038">
    <property type="entry name" value="Tom7"/>
    <property type="match status" value="1"/>
</dbReference>
<evidence type="ECO:0000313" key="11">
    <source>
        <dbReference type="EMBL" id="KAG7562840.1"/>
    </source>
</evidence>
<keyword evidence="9 10" id="KW-0472">Membrane</keyword>
<evidence type="ECO:0000256" key="7">
    <source>
        <dbReference type="ARBA" id="ARBA00022989"/>
    </source>
</evidence>
<name>A0A8K0JQW7_9TREE</name>
<evidence type="ECO:0000256" key="2">
    <source>
        <dbReference type="ARBA" id="ARBA00010917"/>
    </source>
</evidence>
<dbReference type="InterPro" id="IPR012621">
    <property type="entry name" value="Tom7"/>
</dbReference>
<protein>
    <recommendedName>
        <fullName evidence="13">Tom7-domain-containing protein</fullName>
    </recommendedName>
</protein>
<evidence type="ECO:0000256" key="4">
    <source>
        <dbReference type="ARBA" id="ARBA00022692"/>
    </source>
</evidence>
<dbReference type="PANTHER" id="PTHR34944">
    <property type="entry name" value="MITOCHONDRIAL IMPORT RECEPTOR SUBUNIT TOM7"/>
    <property type="match status" value="1"/>
</dbReference>
<keyword evidence="7 10" id="KW-1133">Transmembrane helix</keyword>
<feature type="transmembrane region" description="Helical" evidence="10">
    <location>
        <begin position="12"/>
        <end position="34"/>
    </location>
</feature>
<dbReference type="OrthoDB" id="284357at2759"/>
<dbReference type="PANTHER" id="PTHR34944:SF2">
    <property type="entry name" value="MITOCHONDRIAL IMPORT RECEPTOR SUBUNIT TOM7"/>
    <property type="match status" value="1"/>
</dbReference>
<evidence type="ECO:0008006" key="13">
    <source>
        <dbReference type="Google" id="ProtNLM"/>
    </source>
</evidence>
<keyword evidence="5" id="KW-1000">Mitochondrion outer membrane</keyword>